<organism evidence="5 6">
    <name type="scientific">Nitrincola iocasae</name>
    <dbReference type="NCBI Taxonomy" id="2614693"/>
    <lineage>
        <taxon>Bacteria</taxon>
        <taxon>Pseudomonadati</taxon>
        <taxon>Pseudomonadota</taxon>
        <taxon>Gammaproteobacteria</taxon>
        <taxon>Oceanospirillales</taxon>
        <taxon>Oceanospirillaceae</taxon>
        <taxon>Nitrincola</taxon>
    </lineage>
</organism>
<dbReference type="PRINTS" id="PR00033">
    <property type="entry name" value="HTHASNC"/>
</dbReference>
<dbReference type="PROSITE" id="PS50956">
    <property type="entry name" value="HTH_ASNC_2"/>
    <property type="match status" value="1"/>
</dbReference>
<dbReference type="Pfam" id="PF13412">
    <property type="entry name" value="HTH_24"/>
    <property type="match status" value="1"/>
</dbReference>
<dbReference type="AlphaFoldDB" id="A0A5J6LDI3"/>
<dbReference type="InterPro" id="IPR019887">
    <property type="entry name" value="Tscrpt_reg_AsnC/Lrp_C"/>
</dbReference>
<evidence type="ECO:0000256" key="2">
    <source>
        <dbReference type="ARBA" id="ARBA00023125"/>
    </source>
</evidence>
<dbReference type="PANTHER" id="PTHR30154:SF34">
    <property type="entry name" value="TRANSCRIPTIONAL REGULATOR AZLB"/>
    <property type="match status" value="1"/>
</dbReference>
<evidence type="ECO:0000313" key="6">
    <source>
        <dbReference type="Proteomes" id="UP000325606"/>
    </source>
</evidence>
<dbReference type="EMBL" id="CP044222">
    <property type="protein sequence ID" value="QEW06764.1"/>
    <property type="molecule type" value="Genomic_DNA"/>
</dbReference>
<evidence type="ECO:0000256" key="1">
    <source>
        <dbReference type="ARBA" id="ARBA00023015"/>
    </source>
</evidence>
<keyword evidence="6" id="KW-1185">Reference proteome</keyword>
<dbReference type="Gene3D" id="1.10.10.10">
    <property type="entry name" value="Winged helix-like DNA-binding domain superfamily/Winged helix DNA-binding domain"/>
    <property type="match status" value="1"/>
</dbReference>
<dbReference type="CDD" id="cd00090">
    <property type="entry name" value="HTH_ARSR"/>
    <property type="match status" value="1"/>
</dbReference>
<dbReference type="GO" id="GO:0006355">
    <property type="term" value="P:regulation of DNA-templated transcription"/>
    <property type="evidence" value="ECO:0007669"/>
    <property type="project" value="UniProtKB-ARBA"/>
</dbReference>
<evidence type="ECO:0000259" key="4">
    <source>
        <dbReference type="PROSITE" id="PS50956"/>
    </source>
</evidence>
<dbReference type="RefSeq" id="WP_151055521.1">
    <property type="nucleotide sequence ID" value="NZ_CP044222.1"/>
</dbReference>
<dbReference type="Gene3D" id="3.30.70.920">
    <property type="match status" value="1"/>
</dbReference>
<sequence>MPQLSLDATDMRILVCLQRNGRLTNVELAEQVSLSPSPCLRRVRALEEAGIITGYHSSLSRVKLNLSMTVFVDLRLSHHNDQASDEFEQAVLKMPNVISCYLVSGAADYRLEVVVSNLQGYESLLRQLQSLPFVKDIHSNFVIRVVKTETPLPI</sequence>
<dbReference type="Proteomes" id="UP000325606">
    <property type="component" value="Chromosome"/>
</dbReference>
<evidence type="ECO:0000256" key="3">
    <source>
        <dbReference type="ARBA" id="ARBA00023163"/>
    </source>
</evidence>
<reference evidence="5 6" key="1">
    <citation type="submission" date="2019-09" db="EMBL/GenBank/DDBJ databases">
        <title>Nitrincola iocasae sp. nov., a bacterium isolated from the sediment collected at a cold seep field in South China Sea.</title>
        <authorList>
            <person name="Zhang H."/>
            <person name="Wang H."/>
            <person name="Li C."/>
        </authorList>
    </citation>
    <scope>NUCLEOTIDE SEQUENCE [LARGE SCALE GENOMIC DNA]</scope>
    <source>
        <strain evidence="5 6">KXZD1103</strain>
    </source>
</reference>
<feature type="domain" description="HTH asnC-type" evidence="4">
    <location>
        <begin position="6"/>
        <end position="67"/>
    </location>
</feature>
<gene>
    <name evidence="5" type="ORF">F5I99_09750</name>
</gene>
<evidence type="ECO:0000313" key="5">
    <source>
        <dbReference type="EMBL" id="QEW06764.1"/>
    </source>
</evidence>
<name>A0A5J6LDI3_9GAMM</name>
<dbReference type="GO" id="GO:0043565">
    <property type="term" value="F:sequence-specific DNA binding"/>
    <property type="evidence" value="ECO:0007669"/>
    <property type="project" value="InterPro"/>
</dbReference>
<dbReference type="PANTHER" id="PTHR30154">
    <property type="entry name" value="LEUCINE-RESPONSIVE REGULATORY PROTEIN"/>
    <property type="match status" value="1"/>
</dbReference>
<protein>
    <submittedName>
        <fullName evidence="5">Lrp/AsnC family transcriptional regulator</fullName>
    </submittedName>
</protein>
<dbReference type="InterPro" id="IPR036388">
    <property type="entry name" value="WH-like_DNA-bd_sf"/>
</dbReference>
<keyword evidence="1" id="KW-0805">Transcription regulation</keyword>
<dbReference type="FunFam" id="1.10.10.10:FF:000186">
    <property type="entry name" value="AsnC family transcriptional regulator"/>
    <property type="match status" value="1"/>
</dbReference>
<dbReference type="InterPro" id="IPR036390">
    <property type="entry name" value="WH_DNA-bd_sf"/>
</dbReference>
<dbReference type="GO" id="GO:0005829">
    <property type="term" value="C:cytosol"/>
    <property type="evidence" value="ECO:0007669"/>
    <property type="project" value="TreeGrafter"/>
</dbReference>
<dbReference type="Pfam" id="PF01037">
    <property type="entry name" value="AsnC_trans_reg"/>
    <property type="match status" value="1"/>
</dbReference>
<dbReference type="SUPFAM" id="SSF54909">
    <property type="entry name" value="Dimeric alpha+beta barrel"/>
    <property type="match status" value="1"/>
</dbReference>
<dbReference type="InterPro" id="IPR019888">
    <property type="entry name" value="Tscrpt_reg_AsnC-like"/>
</dbReference>
<keyword evidence="3" id="KW-0804">Transcription</keyword>
<dbReference type="InterPro" id="IPR000485">
    <property type="entry name" value="AsnC-type_HTH_dom"/>
</dbReference>
<dbReference type="SMART" id="SM00344">
    <property type="entry name" value="HTH_ASNC"/>
    <property type="match status" value="1"/>
</dbReference>
<dbReference type="KEGG" id="nik:F5I99_09750"/>
<dbReference type="InterPro" id="IPR011991">
    <property type="entry name" value="ArsR-like_HTH"/>
</dbReference>
<keyword evidence="2" id="KW-0238">DNA-binding</keyword>
<dbReference type="InterPro" id="IPR011008">
    <property type="entry name" value="Dimeric_a/b-barrel"/>
</dbReference>
<proteinExistence type="predicted"/>
<dbReference type="SUPFAM" id="SSF46785">
    <property type="entry name" value="Winged helix' DNA-binding domain"/>
    <property type="match status" value="1"/>
</dbReference>
<dbReference type="GO" id="GO:0043200">
    <property type="term" value="P:response to amino acid"/>
    <property type="evidence" value="ECO:0007669"/>
    <property type="project" value="TreeGrafter"/>
</dbReference>
<accession>A0A5J6LDI3</accession>